<dbReference type="eggNOG" id="COG3976">
    <property type="taxonomic scope" value="Bacteria"/>
</dbReference>
<dbReference type="AlphaFoldDB" id="F8NCR0"/>
<feature type="transmembrane region" description="Helical" evidence="1">
    <location>
        <begin position="234"/>
        <end position="253"/>
    </location>
</feature>
<dbReference type="SMART" id="SM00900">
    <property type="entry name" value="FMN_bind"/>
    <property type="match status" value="1"/>
</dbReference>
<name>F8NCR0_9BACT</name>
<evidence type="ECO:0000313" key="3">
    <source>
        <dbReference type="EMBL" id="EGN58095.1"/>
    </source>
</evidence>
<keyword evidence="1" id="KW-0812">Transmembrane</keyword>
<dbReference type="Pfam" id="PF04205">
    <property type="entry name" value="FMN_bind"/>
    <property type="match status" value="1"/>
</dbReference>
<protein>
    <submittedName>
        <fullName evidence="3">FMN-binding domain protein</fullName>
    </submittedName>
</protein>
<evidence type="ECO:0000313" key="4">
    <source>
        <dbReference type="Proteomes" id="UP000002772"/>
    </source>
</evidence>
<feature type="transmembrane region" description="Helical" evidence="1">
    <location>
        <begin position="323"/>
        <end position="347"/>
    </location>
</feature>
<dbReference type="InterPro" id="IPR007329">
    <property type="entry name" value="FMN-bd"/>
</dbReference>
<dbReference type="InterPro" id="IPR017896">
    <property type="entry name" value="4Fe4S_Fe-S-bd"/>
</dbReference>
<dbReference type="RefSeq" id="WP_007576088.1">
    <property type="nucleotide sequence ID" value="NZ_BPTS01000002.1"/>
</dbReference>
<feature type="transmembrane region" description="Helical" evidence="1">
    <location>
        <begin position="16"/>
        <end position="35"/>
    </location>
</feature>
<dbReference type="EMBL" id="GL945017">
    <property type="protein sequence ID" value="EGN58095.1"/>
    <property type="molecule type" value="Genomic_DNA"/>
</dbReference>
<dbReference type="OrthoDB" id="9806398at2"/>
<dbReference type="GO" id="GO:0016020">
    <property type="term" value="C:membrane"/>
    <property type="evidence" value="ECO:0007669"/>
    <property type="project" value="InterPro"/>
</dbReference>
<keyword evidence="4" id="KW-1185">Reference proteome</keyword>
<sequence length="365" mass="40424">MKNYRQLTKRSGRHRLGVFLNFIICFLMVAVASFTRDGKLMGHEFGADSQQVVSKNDTISRLADGEIIINTAAIGKDITGFGGTVPLEITIQKGIVKDIKALPNKETPEFFGRAKTLFNRWRGKTVAEASSMKVDGVSGATFSSRAIIGNMRAGLQVAAKQTEKKPLFADFDGSAKNLCGLAVALLAAIVPLFVKNRRYRTVQQVLNVAVLGFWCGSFLSWSAILGYMSNGMNVVALLLPLVLLIVAFIYPLFGKVNYYCNHVCPYGSLQELSGKCVRYKIKMSPKTVRVLNRFRKVLFAVLMLCLWTGVWADWVNYEPFSAFIFQSASWVVIAIAVAFAVLSTIVMRPYCRFVCPMGSLFKVES</sequence>
<feature type="transmembrane region" description="Helical" evidence="1">
    <location>
        <begin position="206"/>
        <end position="228"/>
    </location>
</feature>
<feature type="domain" description="FMN-binding" evidence="2">
    <location>
        <begin position="80"/>
        <end position="158"/>
    </location>
</feature>
<proteinExistence type="predicted"/>
<reference evidence="4" key="1">
    <citation type="journal article" date="2011" name="Stand. Genomic Sci.">
        <title>Non-contiguous finished genome sequence of the opportunistic oral pathogen Prevotella multisaccharivorax type strain (PPPA20).</title>
        <authorList>
            <person name="Pati A."/>
            <person name="Gronow S."/>
            <person name="Lu M."/>
            <person name="Lapidus A."/>
            <person name="Nolan M."/>
            <person name="Lucas S."/>
            <person name="Hammon N."/>
            <person name="Deshpande S."/>
            <person name="Cheng J.F."/>
            <person name="Tapia R."/>
            <person name="Han C."/>
            <person name="Goodwin L."/>
            <person name="Pitluck S."/>
            <person name="Liolios K."/>
            <person name="Pagani I."/>
            <person name="Mavromatis K."/>
            <person name="Mikhailova N."/>
            <person name="Huntemann M."/>
            <person name="Chen A."/>
            <person name="Palaniappan K."/>
            <person name="Land M."/>
            <person name="Hauser L."/>
            <person name="Detter J.C."/>
            <person name="Brambilla E.M."/>
            <person name="Rohde M."/>
            <person name="Goker M."/>
            <person name="Woyke T."/>
            <person name="Bristow J."/>
            <person name="Eisen J.A."/>
            <person name="Markowitz V."/>
            <person name="Hugenholtz P."/>
            <person name="Kyrpides N.C."/>
            <person name="Klenk H.P."/>
            <person name="Ivanova N."/>
        </authorList>
    </citation>
    <scope>NUCLEOTIDE SEQUENCE [LARGE SCALE GENOMIC DNA]</scope>
    <source>
        <strain evidence="4">DSM 17128</strain>
    </source>
</reference>
<dbReference type="HOGENOM" id="CLU_034450_0_0_10"/>
<accession>F8NCR0</accession>
<evidence type="ECO:0000256" key="1">
    <source>
        <dbReference type="SAM" id="Phobius"/>
    </source>
</evidence>
<evidence type="ECO:0000259" key="2">
    <source>
        <dbReference type="SMART" id="SM00900"/>
    </source>
</evidence>
<keyword evidence="1" id="KW-1133">Transmembrane helix</keyword>
<organism evidence="3 4">
    <name type="scientific">Hallella multisaccharivorax DSM 17128</name>
    <dbReference type="NCBI Taxonomy" id="688246"/>
    <lineage>
        <taxon>Bacteria</taxon>
        <taxon>Pseudomonadati</taxon>
        <taxon>Bacteroidota</taxon>
        <taxon>Bacteroidia</taxon>
        <taxon>Bacteroidales</taxon>
        <taxon>Prevotellaceae</taxon>
        <taxon>Hallella</taxon>
    </lineage>
</organism>
<dbReference type="STRING" id="688246.Premu_2746"/>
<feature type="transmembrane region" description="Helical" evidence="1">
    <location>
        <begin position="175"/>
        <end position="194"/>
    </location>
</feature>
<gene>
    <name evidence="3" type="ORF">Premu_2746</name>
</gene>
<dbReference type="Pfam" id="PF12801">
    <property type="entry name" value="Fer4_5"/>
    <property type="match status" value="2"/>
</dbReference>
<dbReference type="eggNOG" id="COG0348">
    <property type="taxonomic scope" value="Bacteria"/>
</dbReference>
<dbReference type="GO" id="GO:0010181">
    <property type="term" value="F:FMN binding"/>
    <property type="evidence" value="ECO:0007669"/>
    <property type="project" value="InterPro"/>
</dbReference>
<feature type="transmembrane region" description="Helical" evidence="1">
    <location>
        <begin position="297"/>
        <end position="317"/>
    </location>
</feature>
<keyword evidence="1" id="KW-0472">Membrane</keyword>
<dbReference type="Proteomes" id="UP000002772">
    <property type="component" value="Unassembled WGS sequence"/>
</dbReference>